<evidence type="ECO:0000313" key="7">
    <source>
        <dbReference type="EMBL" id="MBC8528462.1"/>
    </source>
</evidence>
<gene>
    <name evidence="7" type="ORF">H8699_03305</name>
</gene>
<dbReference type="PROSITE" id="PS50106">
    <property type="entry name" value="PDZ"/>
    <property type="match status" value="1"/>
</dbReference>
<evidence type="ECO:0000313" key="8">
    <source>
        <dbReference type="Proteomes" id="UP000654279"/>
    </source>
</evidence>
<comment type="caution">
    <text evidence="7">The sequence shown here is derived from an EMBL/GenBank/DDBJ whole genome shotgun (WGS) entry which is preliminary data.</text>
</comment>
<evidence type="ECO:0000256" key="2">
    <source>
        <dbReference type="ARBA" id="ARBA00022670"/>
    </source>
</evidence>
<dbReference type="PANTHER" id="PTHR43343:SF3">
    <property type="entry name" value="PROTEASE DO-LIKE 8, CHLOROPLASTIC"/>
    <property type="match status" value="1"/>
</dbReference>
<dbReference type="SUPFAM" id="SSF50494">
    <property type="entry name" value="Trypsin-like serine proteases"/>
    <property type="match status" value="1"/>
</dbReference>
<dbReference type="EMBL" id="JACRSO010000001">
    <property type="protein sequence ID" value="MBC8528462.1"/>
    <property type="molecule type" value="Genomic_DNA"/>
</dbReference>
<comment type="similarity">
    <text evidence="1">Belongs to the peptidase S1C family.</text>
</comment>
<accession>A0A926CZ92</accession>
<feature type="transmembrane region" description="Helical" evidence="5">
    <location>
        <begin position="16"/>
        <end position="37"/>
    </location>
</feature>
<reference evidence="7" key="1">
    <citation type="submission" date="2020-08" db="EMBL/GenBank/DDBJ databases">
        <title>Genome public.</title>
        <authorList>
            <person name="Liu C."/>
            <person name="Sun Q."/>
        </authorList>
    </citation>
    <scope>NUCLEOTIDE SEQUENCE</scope>
    <source>
        <strain evidence="7">NSJ-44</strain>
    </source>
</reference>
<dbReference type="InterPro" id="IPR036034">
    <property type="entry name" value="PDZ_sf"/>
</dbReference>
<dbReference type="AlphaFoldDB" id="A0A926CZ92"/>
<dbReference type="PANTHER" id="PTHR43343">
    <property type="entry name" value="PEPTIDASE S12"/>
    <property type="match status" value="1"/>
</dbReference>
<dbReference type="InterPro" id="IPR001940">
    <property type="entry name" value="Peptidase_S1C"/>
</dbReference>
<protein>
    <submittedName>
        <fullName evidence="7">Trypsin-like peptidase domain-containing protein</fullName>
    </submittedName>
</protein>
<dbReference type="InterPro" id="IPR009003">
    <property type="entry name" value="Peptidase_S1_PA"/>
</dbReference>
<dbReference type="GO" id="GO:0006508">
    <property type="term" value="P:proteolysis"/>
    <property type="evidence" value="ECO:0007669"/>
    <property type="project" value="UniProtKB-KW"/>
</dbReference>
<dbReference type="SUPFAM" id="SSF50156">
    <property type="entry name" value="PDZ domain-like"/>
    <property type="match status" value="1"/>
</dbReference>
<dbReference type="Pfam" id="PF13365">
    <property type="entry name" value="Trypsin_2"/>
    <property type="match status" value="1"/>
</dbReference>
<dbReference type="GO" id="GO:0004252">
    <property type="term" value="F:serine-type endopeptidase activity"/>
    <property type="evidence" value="ECO:0007669"/>
    <property type="project" value="InterPro"/>
</dbReference>
<proteinExistence type="inferred from homology"/>
<dbReference type="Gene3D" id="2.30.42.10">
    <property type="match status" value="1"/>
</dbReference>
<dbReference type="SMART" id="SM00228">
    <property type="entry name" value="PDZ"/>
    <property type="match status" value="1"/>
</dbReference>
<dbReference type="InterPro" id="IPR051201">
    <property type="entry name" value="Chloro_Bact_Ser_Proteases"/>
</dbReference>
<dbReference type="Pfam" id="PF13180">
    <property type="entry name" value="PDZ_2"/>
    <property type="match status" value="1"/>
</dbReference>
<keyword evidence="3" id="KW-0378">Hydrolase</keyword>
<keyword evidence="5" id="KW-1133">Transmembrane helix</keyword>
<keyword evidence="5" id="KW-0472">Membrane</keyword>
<feature type="region of interest" description="Disordered" evidence="4">
    <location>
        <begin position="42"/>
        <end position="76"/>
    </location>
</feature>
<name>A0A926CZ92_9FIRM</name>
<dbReference type="PRINTS" id="PR00834">
    <property type="entry name" value="PROTEASES2C"/>
</dbReference>
<dbReference type="InterPro" id="IPR043504">
    <property type="entry name" value="Peptidase_S1_PA_chymotrypsin"/>
</dbReference>
<evidence type="ECO:0000256" key="3">
    <source>
        <dbReference type="ARBA" id="ARBA00022801"/>
    </source>
</evidence>
<dbReference type="Proteomes" id="UP000654279">
    <property type="component" value="Unassembled WGS sequence"/>
</dbReference>
<organism evidence="7 8">
    <name type="scientific">Luoshenia tenuis</name>
    <dbReference type="NCBI Taxonomy" id="2763654"/>
    <lineage>
        <taxon>Bacteria</taxon>
        <taxon>Bacillati</taxon>
        <taxon>Bacillota</taxon>
        <taxon>Clostridia</taxon>
        <taxon>Christensenellales</taxon>
        <taxon>Christensenellaceae</taxon>
        <taxon>Luoshenia</taxon>
    </lineage>
</organism>
<keyword evidence="8" id="KW-1185">Reference proteome</keyword>
<dbReference type="InterPro" id="IPR001478">
    <property type="entry name" value="PDZ"/>
</dbReference>
<keyword evidence="2" id="KW-0645">Protease</keyword>
<sequence length="423" mass="44207">MNDYYYDPRPSHSRKWLVLSLVIVLLIIGGLVVAVAIEHQNNDGGSQAAAPTTSAQASPSASASGGTQNTSGGEVALGGSLKEMQENEDAVVQVAENLTPSVVSIVGTSASSMGSGTSVSSGSGIIISEEGYILTNNHVVEDAQVIKVVLLDGTEAEAKLVGRDEATDLAVIKVDLPNLVAAPLGDSDAIKTGQMAIAVGSPLGTQLSGTVTVGYISAKDRTITNEAGRKMNMIQTDAAINPGNSGGALANLKGEVIGINTSKNTTIGYDEYGNAISAEGLGFAIPINDAIPVAQQLIANGSIPRPWVGFTYTQFTEQDAKSYNIPVGLFVRSVVAGSPADKAGIQQGDLVTEVNGTPISDDVDMQDILSGVNVGQTIKMKIYREQLNREIEVEVTLGDYTDYEKIQEQQTQQQQGGQQPWGR</sequence>
<evidence type="ECO:0000256" key="1">
    <source>
        <dbReference type="ARBA" id="ARBA00010541"/>
    </source>
</evidence>
<keyword evidence="5" id="KW-0812">Transmembrane</keyword>
<feature type="domain" description="PDZ" evidence="6">
    <location>
        <begin position="292"/>
        <end position="386"/>
    </location>
</feature>
<evidence type="ECO:0000256" key="4">
    <source>
        <dbReference type="SAM" id="MobiDB-lite"/>
    </source>
</evidence>
<evidence type="ECO:0000259" key="6">
    <source>
        <dbReference type="PROSITE" id="PS50106"/>
    </source>
</evidence>
<feature type="compositionally biased region" description="Low complexity" evidence="4">
    <location>
        <begin position="44"/>
        <end position="68"/>
    </location>
</feature>
<evidence type="ECO:0000256" key="5">
    <source>
        <dbReference type="SAM" id="Phobius"/>
    </source>
</evidence>
<dbReference type="Gene3D" id="2.40.10.10">
    <property type="entry name" value="Trypsin-like serine proteases"/>
    <property type="match status" value="2"/>
</dbReference>
<dbReference type="RefSeq" id="WP_249284468.1">
    <property type="nucleotide sequence ID" value="NZ_JACRSO010000001.1"/>
</dbReference>